<dbReference type="SUPFAM" id="SSF53098">
    <property type="entry name" value="Ribonuclease H-like"/>
    <property type="match status" value="1"/>
</dbReference>
<sequence length="141" mass="16234">MMVVDFIVKESRLCNEDNFLVWKEDASGEYSIRNAYKMLLQLLVKALACVQGLQLGVTMGFREVEVEGDARSVIKKIQSRWADKSKIQAYITDCQNLSDSFQTWVFLFGHRSKNEIAHLLATEGLRKEEQWNLDRGVLIFA</sequence>
<dbReference type="CDD" id="cd06222">
    <property type="entry name" value="RNase_H_like"/>
    <property type="match status" value="1"/>
</dbReference>
<dbReference type="InterPro" id="IPR044730">
    <property type="entry name" value="RNase_H-like_dom_plant"/>
</dbReference>
<dbReference type="PANTHER" id="PTHR47074">
    <property type="entry name" value="BNAC02G40300D PROTEIN"/>
    <property type="match status" value="1"/>
</dbReference>
<comment type="caution">
    <text evidence="2">The sequence shown here is derived from an EMBL/GenBank/DDBJ whole genome shotgun (WGS) entry which is preliminary data.</text>
</comment>
<gene>
    <name evidence="2" type="ORF">Golob_017832</name>
</gene>
<dbReference type="Proteomes" id="UP000593572">
    <property type="component" value="Unassembled WGS sequence"/>
</dbReference>
<name>A0A7J8M8F2_9ROSI</name>
<dbReference type="GO" id="GO:0003676">
    <property type="term" value="F:nucleic acid binding"/>
    <property type="evidence" value="ECO:0007669"/>
    <property type="project" value="InterPro"/>
</dbReference>
<protein>
    <recommendedName>
        <fullName evidence="1">RNase H type-1 domain-containing protein</fullName>
    </recommendedName>
</protein>
<dbReference type="InterPro" id="IPR012337">
    <property type="entry name" value="RNaseH-like_sf"/>
</dbReference>
<evidence type="ECO:0000313" key="3">
    <source>
        <dbReference type="Proteomes" id="UP000593572"/>
    </source>
</evidence>
<dbReference type="Gene3D" id="3.30.420.10">
    <property type="entry name" value="Ribonuclease H-like superfamily/Ribonuclease H"/>
    <property type="match status" value="1"/>
</dbReference>
<dbReference type="EMBL" id="JABEZX010000007">
    <property type="protein sequence ID" value="MBA0560965.1"/>
    <property type="molecule type" value="Genomic_DNA"/>
</dbReference>
<dbReference type="Pfam" id="PF13456">
    <property type="entry name" value="RVT_3"/>
    <property type="match status" value="1"/>
</dbReference>
<evidence type="ECO:0000313" key="2">
    <source>
        <dbReference type="EMBL" id="MBA0560965.1"/>
    </source>
</evidence>
<dbReference type="InterPro" id="IPR002156">
    <property type="entry name" value="RNaseH_domain"/>
</dbReference>
<reference evidence="2 3" key="1">
    <citation type="journal article" date="2019" name="Genome Biol. Evol.">
        <title>Insights into the evolution of the New World diploid cottons (Gossypium, subgenus Houzingenia) based on genome sequencing.</title>
        <authorList>
            <person name="Grover C.E."/>
            <person name="Arick M.A. 2nd"/>
            <person name="Thrash A."/>
            <person name="Conover J.L."/>
            <person name="Sanders W.S."/>
            <person name="Peterson D.G."/>
            <person name="Frelichowski J.E."/>
            <person name="Scheffler J.A."/>
            <person name="Scheffler B.E."/>
            <person name="Wendel J.F."/>
        </authorList>
    </citation>
    <scope>NUCLEOTIDE SEQUENCE [LARGE SCALE GENOMIC DNA]</scope>
    <source>
        <strain evidence="2">157</strain>
        <tissue evidence="2">Leaf</tissue>
    </source>
</reference>
<dbReference type="GO" id="GO:0004523">
    <property type="term" value="F:RNA-DNA hybrid ribonuclease activity"/>
    <property type="evidence" value="ECO:0007669"/>
    <property type="project" value="InterPro"/>
</dbReference>
<dbReference type="AlphaFoldDB" id="A0A7J8M8F2"/>
<proteinExistence type="predicted"/>
<evidence type="ECO:0000259" key="1">
    <source>
        <dbReference type="Pfam" id="PF13456"/>
    </source>
</evidence>
<accession>A0A7J8M8F2</accession>
<keyword evidence="3" id="KW-1185">Reference proteome</keyword>
<dbReference type="PANTHER" id="PTHR47074:SF61">
    <property type="entry name" value="RNASE H TYPE-1 DOMAIN-CONTAINING PROTEIN"/>
    <property type="match status" value="1"/>
</dbReference>
<organism evidence="2 3">
    <name type="scientific">Gossypium lobatum</name>
    <dbReference type="NCBI Taxonomy" id="34289"/>
    <lineage>
        <taxon>Eukaryota</taxon>
        <taxon>Viridiplantae</taxon>
        <taxon>Streptophyta</taxon>
        <taxon>Embryophyta</taxon>
        <taxon>Tracheophyta</taxon>
        <taxon>Spermatophyta</taxon>
        <taxon>Magnoliopsida</taxon>
        <taxon>eudicotyledons</taxon>
        <taxon>Gunneridae</taxon>
        <taxon>Pentapetalae</taxon>
        <taxon>rosids</taxon>
        <taxon>malvids</taxon>
        <taxon>Malvales</taxon>
        <taxon>Malvaceae</taxon>
        <taxon>Malvoideae</taxon>
        <taxon>Gossypium</taxon>
    </lineage>
</organism>
<feature type="domain" description="RNase H type-1" evidence="1">
    <location>
        <begin position="42"/>
        <end position="123"/>
    </location>
</feature>
<dbReference type="InterPro" id="IPR036397">
    <property type="entry name" value="RNaseH_sf"/>
</dbReference>
<dbReference type="InterPro" id="IPR052929">
    <property type="entry name" value="RNase_H-like_EbsB-rel"/>
</dbReference>